<dbReference type="InParanoid" id="A0A0D0AQC4"/>
<dbReference type="AlphaFoldDB" id="A0A0D0AQC4"/>
<dbReference type="PANTHER" id="PTHR33096:SF1">
    <property type="entry name" value="CXC1-LIKE CYSTEINE CLUSTER ASSOCIATED WITH KDZ TRANSPOSASES DOMAIN-CONTAINING PROTEIN"/>
    <property type="match status" value="1"/>
</dbReference>
<dbReference type="STRING" id="930992.A0A0D0AQC4"/>
<comment type="similarity">
    <text evidence="1">Belongs to the peptidase C48 family.</text>
</comment>
<proteinExistence type="inferred from homology"/>
<dbReference type="SUPFAM" id="SSF54001">
    <property type="entry name" value="Cysteine proteinases"/>
    <property type="match status" value="1"/>
</dbReference>
<evidence type="ECO:0000313" key="6">
    <source>
        <dbReference type="Proteomes" id="UP000054485"/>
    </source>
</evidence>
<keyword evidence="2" id="KW-0645">Protease</keyword>
<gene>
    <name evidence="5" type="ORF">CY34DRAFT_110370</name>
</gene>
<dbReference type="InterPro" id="IPR038765">
    <property type="entry name" value="Papain-like_cys_pep_sf"/>
</dbReference>
<evidence type="ECO:0000313" key="5">
    <source>
        <dbReference type="EMBL" id="KIK34203.1"/>
    </source>
</evidence>
<protein>
    <recommendedName>
        <fullName evidence="4">Ubiquitin-like protease family profile domain-containing protein</fullName>
    </recommendedName>
</protein>
<feature type="domain" description="Ubiquitin-like protease family profile" evidence="4">
    <location>
        <begin position="543"/>
        <end position="720"/>
    </location>
</feature>
<reference evidence="6" key="2">
    <citation type="submission" date="2015-01" db="EMBL/GenBank/DDBJ databases">
        <title>Evolutionary Origins and Diversification of the Mycorrhizal Mutualists.</title>
        <authorList>
            <consortium name="DOE Joint Genome Institute"/>
            <consortium name="Mycorrhizal Genomics Consortium"/>
            <person name="Kohler A."/>
            <person name="Kuo A."/>
            <person name="Nagy L.G."/>
            <person name="Floudas D."/>
            <person name="Copeland A."/>
            <person name="Barry K.W."/>
            <person name="Cichocki N."/>
            <person name="Veneault-Fourrey C."/>
            <person name="LaButti K."/>
            <person name="Lindquist E.A."/>
            <person name="Lipzen A."/>
            <person name="Lundell T."/>
            <person name="Morin E."/>
            <person name="Murat C."/>
            <person name="Riley R."/>
            <person name="Ohm R."/>
            <person name="Sun H."/>
            <person name="Tunlid A."/>
            <person name="Henrissat B."/>
            <person name="Grigoriev I.V."/>
            <person name="Hibbett D.S."/>
            <person name="Martin F."/>
        </authorList>
    </citation>
    <scope>NUCLEOTIDE SEQUENCE [LARGE SCALE GENOMIC DNA]</scope>
    <source>
        <strain evidence="6">UH-Slu-Lm8-n1</strain>
    </source>
</reference>
<keyword evidence="3" id="KW-0378">Hydrolase</keyword>
<dbReference type="OrthoDB" id="3253684at2759"/>
<sequence>MDSFDDTGIMALICRHDIPLFFANIDTPGEQQKYAVALIDHLFTLLPRSATVVTLYDVGCVLSRSLSQRQRQLWLLDRQAAAIGLEMRADLGDWIRRRLKRGIDEQGTAAQTTLDECDATVEDLRHQWALQRQSQLSIRAHAPARLKKELETVFALQGDLDASEKALQATSDVISKGNVSRCTLDAIESLERSHQRLMDKVDVLYASLNVHDKFPELEGINIEFVRTLLLARDLKINIRKRAIGSFFEWDKLDRAVGGTQQALGTKLHQQTRKAISKRQPALLAALCKFNGYCERLEELYEPGCGIPLPTPLPTKLNELRNDQTLMEDIWITPSAGEVPSWLDDQDVRDGIRAMLKRDRCIEEQRRLGLEADNLCRWFGDELAAIELALQLPENFLSYYASGGDISNIFKFVGLTHLHHHYGLNPVQNMLNQTALRWIPQTLISCATLLEEEEVEVEVEVEEEGKEDPEVIATSFNHPPPEHFALGDVMNIDTPDSEGEEDIDIPTEPCALITWHTPERVVVDPVPPMNDTTVVVPGIIRTRQVFEPKDIGILASPTALLNDTLINGCAALLYSESLQVSPAVEQYVILSTHDLPRIRYNASDDRLWRNISWTGYWAKDVWIIPIHRPSIVGHWVLCIVHLQSKEIHLFDSFAEQRPWKSDVKDIMKLIVRLFNIARQHDRAFRVNIDFDGWIARPLITTAVQTNGYDCGVWVLAMIAATLRGCHSTALKEDNMPAFRHYLRTLVLSIPAF</sequence>
<accession>A0A0D0AQC4</accession>
<reference evidence="5 6" key="1">
    <citation type="submission" date="2014-04" db="EMBL/GenBank/DDBJ databases">
        <authorList>
            <consortium name="DOE Joint Genome Institute"/>
            <person name="Kuo A."/>
            <person name="Ruytinx J."/>
            <person name="Rineau F."/>
            <person name="Colpaert J."/>
            <person name="Kohler A."/>
            <person name="Nagy L.G."/>
            <person name="Floudas D."/>
            <person name="Copeland A."/>
            <person name="Barry K.W."/>
            <person name="Cichocki N."/>
            <person name="Veneault-Fourrey C."/>
            <person name="LaButti K."/>
            <person name="Lindquist E.A."/>
            <person name="Lipzen A."/>
            <person name="Lundell T."/>
            <person name="Morin E."/>
            <person name="Murat C."/>
            <person name="Sun H."/>
            <person name="Tunlid A."/>
            <person name="Henrissat B."/>
            <person name="Grigoriev I.V."/>
            <person name="Hibbett D.S."/>
            <person name="Martin F."/>
            <person name="Nordberg H.P."/>
            <person name="Cantor M.N."/>
            <person name="Hua S.X."/>
        </authorList>
    </citation>
    <scope>NUCLEOTIDE SEQUENCE [LARGE SCALE GENOMIC DNA]</scope>
    <source>
        <strain evidence="5 6">UH-Slu-Lm8-n1</strain>
    </source>
</reference>
<evidence type="ECO:0000259" key="4">
    <source>
        <dbReference type="PROSITE" id="PS50600"/>
    </source>
</evidence>
<dbReference type="Pfam" id="PF02902">
    <property type="entry name" value="Peptidase_C48"/>
    <property type="match status" value="1"/>
</dbReference>
<dbReference type="InterPro" id="IPR040521">
    <property type="entry name" value="KDZ"/>
</dbReference>
<organism evidence="5 6">
    <name type="scientific">Suillus luteus UH-Slu-Lm8-n1</name>
    <dbReference type="NCBI Taxonomy" id="930992"/>
    <lineage>
        <taxon>Eukaryota</taxon>
        <taxon>Fungi</taxon>
        <taxon>Dikarya</taxon>
        <taxon>Basidiomycota</taxon>
        <taxon>Agaricomycotina</taxon>
        <taxon>Agaricomycetes</taxon>
        <taxon>Agaricomycetidae</taxon>
        <taxon>Boletales</taxon>
        <taxon>Suillineae</taxon>
        <taxon>Suillaceae</taxon>
        <taxon>Suillus</taxon>
    </lineage>
</organism>
<dbReference type="GO" id="GO:0019783">
    <property type="term" value="F:ubiquitin-like protein peptidase activity"/>
    <property type="evidence" value="ECO:0007669"/>
    <property type="project" value="UniProtKB-ARBA"/>
</dbReference>
<keyword evidence="6" id="KW-1185">Reference proteome</keyword>
<dbReference type="PANTHER" id="PTHR33096">
    <property type="entry name" value="CXC2 DOMAIN-CONTAINING PROTEIN"/>
    <property type="match status" value="1"/>
</dbReference>
<dbReference type="EMBL" id="KN835793">
    <property type="protein sequence ID" value="KIK34203.1"/>
    <property type="molecule type" value="Genomic_DNA"/>
</dbReference>
<dbReference type="GO" id="GO:0008234">
    <property type="term" value="F:cysteine-type peptidase activity"/>
    <property type="evidence" value="ECO:0007669"/>
    <property type="project" value="InterPro"/>
</dbReference>
<evidence type="ECO:0000256" key="1">
    <source>
        <dbReference type="ARBA" id="ARBA00005234"/>
    </source>
</evidence>
<dbReference type="InterPro" id="IPR003653">
    <property type="entry name" value="Peptidase_C48_C"/>
</dbReference>
<dbReference type="Gene3D" id="3.40.395.10">
    <property type="entry name" value="Adenoviral Proteinase, Chain A"/>
    <property type="match status" value="1"/>
</dbReference>
<dbReference type="GO" id="GO:0006508">
    <property type="term" value="P:proteolysis"/>
    <property type="evidence" value="ECO:0007669"/>
    <property type="project" value="UniProtKB-KW"/>
</dbReference>
<dbReference type="PROSITE" id="PS50600">
    <property type="entry name" value="ULP_PROTEASE"/>
    <property type="match status" value="1"/>
</dbReference>
<dbReference type="HOGENOM" id="CLU_004552_0_0_1"/>
<dbReference type="Pfam" id="PF18758">
    <property type="entry name" value="KDZ"/>
    <property type="match status" value="1"/>
</dbReference>
<dbReference type="Proteomes" id="UP000054485">
    <property type="component" value="Unassembled WGS sequence"/>
</dbReference>
<evidence type="ECO:0000256" key="2">
    <source>
        <dbReference type="ARBA" id="ARBA00022670"/>
    </source>
</evidence>
<evidence type="ECO:0000256" key="3">
    <source>
        <dbReference type="ARBA" id="ARBA00022801"/>
    </source>
</evidence>
<name>A0A0D0AQC4_9AGAM</name>